<evidence type="ECO:0008006" key="8">
    <source>
        <dbReference type="Google" id="ProtNLM"/>
    </source>
</evidence>
<dbReference type="Proteomes" id="UP000736787">
    <property type="component" value="Unassembled WGS sequence"/>
</dbReference>
<evidence type="ECO:0000256" key="1">
    <source>
        <dbReference type="SAM" id="MobiDB-lite"/>
    </source>
</evidence>
<dbReference type="EMBL" id="RCMI01001501">
    <property type="protein sequence ID" value="KAG2884374.1"/>
    <property type="molecule type" value="Genomic_DNA"/>
</dbReference>
<proteinExistence type="predicted"/>
<dbReference type="VEuPathDB" id="FungiDB:PC110_g3605"/>
<feature type="region of interest" description="Disordered" evidence="1">
    <location>
        <begin position="1"/>
        <end position="22"/>
    </location>
</feature>
<comment type="caution">
    <text evidence="5">The sequence shown here is derived from an EMBL/GenBank/DDBJ whole genome shotgun (WGS) entry which is preliminary data.</text>
</comment>
<gene>
    <name evidence="2" type="ORF">PC113_g17509</name>
    <name evidence="3" type="ORF">PC115_g21355</name>
    <name evidence="4" type="ORF">PC117_g23863</name>
    <name evidence="5" type="ORF">PC118_g17174</name>
    <name evidence="6" type="ORF">PC129_g15832</name>
</gene>
<dbReference type="EMBL" id="RCMV01000755">
    <property type="protein sequence ID" value="KAG3213228.1"/>
    <property type="molecule type" value="Genomic_DNA"/>
</dbReference>
<evidence type="ECO:0000313" key="3">
    <source>
        <dbReference type="EMBL" id="KAG2884374.1"/>
    </source>
</evidence>
<evidence type="ECO:0000313" key="5">
    <source>
        <dbReference type="EMBL" id="KAG2969924.1"/>
    </source>
</evidence>
<protein>
    <recommendedName>
        <fullName evidence="8">Tc1-like transposase DDE domain-containing protein</fullName>
    </recommendedName>
</protein>
<evidence type="ECO:0000313" key="7">
    <source>
        <dbReference type="Proteomes" id="UP000697107"/>
    </source>
</evidence>
<dbReference type="Proteomes" id="UP000735874">
    <property type="component" value="Unassembled WGS sequence"/>
</dbReference>
<dbReference type="GO" id="GO:0003676">
    <property type="term" value="F:nucleic acid binding"/>
    <property type="evidence" value="ECO:0007669"/>
    <property type="project" value="InterPro"/>
</dbReference>
<evidence type="ECO:0000313" key="6">
    <source>
        <dbReference type="EMBL" id="KAG3213228.1"/>
    </source>
</evidence>
<dbReference type="Gene3D" id="3.30.420.10">
    <property type="entry name" value="Ribonuclease H-like superfamily/Ribonuclease H"/>
    <property type="match status" value="1"/>
</dbReference>
<dbReference type="Proteomes" id="UP000760860">
    <property type="component" value="Unassembled WGS sequence"/>
</dbReference>
<dbReference type="InterPro" id="IPR036397">
    <property type="entry name" value="RNaseH_sf"/>
</dbReference>
<sequence length="139" mass="15773">MHDGSHVFQQDNASIHSSNSTKSFPKDLDVTVLEWTALSLDLNPIENVWGMLVRDIYCGGKQYTTVEELKIAIRRAWGRLKLQKLQKLLDSMPDRVGAVLEGNGKKQKYERASKSTYKDHNDDTLVCAYTFNQSQSDGH</sequence>
<evidence type="ECO:0000313" key="2">
    <source>
        <dbReference type="EMBL" id="KAG2848753.1"/>
    </source>
</evidence>
<dbReference type="EMBL" id="RCMG01000760">
    <property type="protein sequence ID" value="KAG2848753.1"/>
    <property type="molecule type" value="Genomic_DNA"/>
</dbReference>
<organism evidence="5 7">
    <name type="scientific">Phytophthora cactorum</name>
    <dbReference type="NCBI Taxonomy" id="29920"/>
    <lineage>
        <taxon>Eukaryota</taxon>
        <taxon>Sar</taxon>
        <taxon>Stramenopiles</taxon>
        <taxon>Oomycota</taxon>
        <taxon>Peronosporomycetes</taxon>
        <taxon>Peronosporales</taxon>
        <taxon>Peronosporaceae</taxon>
        <taxon>Phytophthora</taxon>
    </lineage>
</organism>
<dbReference type="Proteomes" id="UP000697107">
    <property type="component" value="Unassembled WGS sequence"/>
</dbReference>
<reference evidence="5" key="1">
    <citation type="submission" date="2018-10" db="EMBL/GenBank/DDBJ databases">
        <title>Effector identification in a new, highly contiguous assembly of the strawberry crown rot pathogen Phytophthora cactorum.</title>
        <authorList>
            <person name="Armitage A.D."/>
            <person name="Nellist C.F."/>
            <person name="Bates H."/>
            <person name="Vickerstaff R.J."/>
            <person name="Harrison R.J."/>
        </authorList>
    </citation>
    <scope>NUCLEOTIDE SEQUENCE</scope>
    <source>
        <strain evidence="2">15-7</strain>
        <strain evidence="3">4032</strain>
        <strain evidence="4">4040</strain>
        <strain evidence="5">P415</strain>
        <strain evidence="6">P421</strain>
    </source>
</reference>
<name>A0A8T1FEP4_9STRA</name>
<dbReference type="EMBL" id="RCML01000759">
    <property type="protein sequence ID" value="KAG2969924.1"/>
    <property type="molecule type" value="Genomic_DNA"/>
</dbReference>
<feature type="compositionally biased region" description="Polar residues" evidence="1">
    <location>
        <begin position="7"/>
        <end position="22"/>
    </location>
</feature>
<dbReference type="AlphaFoldDB" id="A0A8T1FEP4"/>
<dbReference type="EMBL" id="RCMK01001501">
    <property type="protein sequence ID" value="KAG2893121.1"/>
    <property type="molecule type" value="Genomic_DNA"/>
</dbReference>
<accession>A0A8T1FEP4</accession>
<evidence type="ECO:0000313" key="4">
    <source>
        <dbReference type="EMBL" id="KAG2893121.1"/>
    </source>
</evidence>
<dbReference type="Proteomes" id="UP000774804">
    <property type="component" value="Unassembled WGS sequence"/>
</dbReference>